<dbReference type="InterPro" id="IPR015300">
    <property type="entry name" value="DNA-bd_pseudobarrel_sf"/>
</dbReference>
<dbReference type="PANTHER" id="PTHR31391:SF157">
    <property type="entry name" value="B3 DOMAIN-CONTAINING PROTEIN REM16"/>
    <property type="match status" value="1"/>
</dbReference>
<evidence type="ECO:0000256" key="1">
    <source>
        <dbReference type="ARBA" id="ARBA00004123"/>
    </source>
</evidence>
<dbReference type="PANTHER" id="PTHR31391">
    <property type="entry name" value="B3 DOMAIN-CONTAINING PROTEIN OS11G0197600-RELATED"/>
    <property type="match status" value="1"/>
</dbReference>
<dbReference type="GO" id="GO:0005634">
    <property type="term" value="C:nucleus"/>
    <property type="evidence" value="ECO:0007669"/>
    <property type="project" value="UniProtKB-SubCell"/>
</dbReference>
<evidence type="ECO:0000256" key="4">
    <source>
        <dbReference type="ARBA" id="ARBA00023163"/>
    </source>
</evidence>
<feature type="domain" description="TF-B3" evidence="7">
    <location>
        <begin position="22"/>
        <end position="115"/>
    </location>
</feature>
<keyword evidence="2" id="KW-0805">Transcription regulation</keyword>
<dbReference type="Proteomes" id="UP000634136">
    <property type="component" value="Unassembled WGS sequence"/>
</dbReference>
<comment type="caution">
    <text evidence="8">The sequence shown here is derived from an EMBL/GenBank/DDBJ whole genome shotgun (WGS) entry which is preliminary data.</text>
</comment>
<evidence type="ECO:0000313" key="9">
    <source>
        <dbReference type="Proteomes" id="UP000634136"/>
    </source>
</evidence>
<sequence length="383" mass="43723">MGETCGSCGPWVDDIFWNHFKFIHFAQRLPSGFDQRLAIPKRFSDNLRRKLPDNVTLRGPGGAFWSVRLMTIENTLYFMQGWQLFAKDHCLKENDLLVFKYNGESQFDVLIFDRESFCESAAAYFVGKSEPTDKRNRDNSLEEVNIPFNTGVEFASPKKSVRGNSKKNRNAAVECASPEQTKRKARPVRSNARARQVKPVRSSARGQEVKPVRSNARGGEDNLIHVLDAEPSASGNMTYEILYASNGMSDTENKKEHEHALQLAQEINKEHAVELAQAACTDDGFYVVMRPSHINKFYMKIPVKWMAERFPRHSEDVILRMEQTEWLAKYNVERGGRAAGLSGGWRHFVLDNKLQEFDVCVFKPPGKISTPLIIEVQIFRVNE</sequence>
<feature type="domain" description="TF-B3" evidence="7">
    <location>
        <begin position="284"/>
        <end position="382"/>
    </location>
</feature>
<dbReference type="EMBL" id="JAAIUW010000006">
    <property type="protein sequence ID" value="KAF7827604.1"/>
    <property type="molecule type" value="Genomic_DNA"/>
</dbReference>
<dbReference type="InterPro" id="IPR003340">
    <property type="entry name" value="B3_DNA-bd"/>
</dbReference>
<evidence type="ECO:0000256" key="3">
    <source>
        <dbReference type="ARBA" id="ARBA00023125"/>
    </source>
</evidence>
<evidence type="ECO:0000256" key="5">
    <source>
        <dbReference type="ARBA" id="ARBA00023242"/>
    </source>
</evidence>
<evidence type="ECO:0000259" key="7">
    <source>
        <dbReference type="PROSITE" id="PS50863"/>
    </source>
</evidence>
<dbReference type="Gene3D" id="2.40.330.10">
    <property type="entry name" value="DNA-binding pseudobarrel domain"/>
    <property type="match status" value="2"/>
</dbReference>
<dbReference type="SMART" id="SM01019">
    <property type="entry name" value="B3"/>
    <property type="match status" value="2"/>
</dbReference>
<dbReference type="InterPro" id="IPR044837">
    <property type="entry name" value="REM16-like"/>
</dbReference>
<comment type="subcellular location">
    <subcellularLocation>
        <location evidence="1">Nucleus</location>
    </subcellularLocation>
</comment>
<reference evidence="8" key="1">
    <citation type="submission" date="2020-09" db="EMBL/GenBank/DDBJ databases">
        <title>Genome-Enabled Discovery of Anthraquinone Biosynthesis in Senna tora.</title>
        <authorList>
            <person name="Kang S.-H."/>
            <person name="Pandey R.P."/>
            <person name="Lee C.-M."/>
            <person name="Sim J.-S."/>
            <person name="Jeong J.-T."/>
            <person name="Choi B.-S."/>
            <person name="Jung M."/>
            <person name="Ginzburg D."/>
            <person name="Zhao K."/>
            <person name="Won S.Y."/>
            <person name="Oh T.-J."/>
            <person name="Yu Y."/>
            <person name="Kim N.-H."/>
            <person name="Lee O.R."/>
            <person name="Lee T.-H."/>
            <person name="Bashyal P."/>
            <person name="Kim T.-S."/>
            <person name="Lee W.-H."/>
            <person name="Kawkins C."/>
            <person name="Kim C.-K."/>
            <person name="Kim J.S."/>
            <person name="Ahn B.O."/>
            <person name="Rhee S.Y."/>
            <person name="Sohng J.K."/>
        </authorList>
    </citation>
    <scope>NUCLEOTIDE SEQUENCE</scope>
    <source>
        <tissue evidence="8">Leaf</tissue>
    </source>
</reference>
<dbReference type="CDD" id="cd10017">
    <property type="entry name" value="B3_DNA"/>
    <property type="match status" value="2"/>
</dbReference>
<name>A0A834TTP7_9FABA</name>
<feature type="compositionally biased region" description="Basic residues" evidence="6">
    <location>
        <begin position="159"/>
        <end position="169"/>
    </location>
</feature>
<accession>A0A834TTP7</accession>
<keyword evidence="4" id="KW-0804">Transcription</keyword>
<feature type="region of interest" description="Disordered" evidence="6">
    <location>
        <begin position="157"/>
        <end position="216"/>
    </location>
</feature>
<evidence type="ECO:0000256" key="2">
    <source>
        <dbReference type="ARBA" id="ARBA00023015"/>
    </source>
</evidence>
<proteinExistence type="predicted"/>
<dbReference type="SUPFAM" id="SSF101936">
    <property type="entry name" value="DNA-binding pseudobarrel domain"/>
    <property type="match status" value="2"/>
</dbReference>
<keyword evidence="5" id="KW-0539">Nucleus</keyword>
<organism evidence="8 9">
    <name type="scientific">Senna tora</name>
    <dbReference type="NCBI Taxonomy" id="362788"/>
    <lineage>
        <taxon>Eukaryota</taxon>
        <taxon>Viridiplantae</taxon>
        <taxon>Streptophyta</taxon>
        <taxon>Embryophyta</taxon>
        <taxon>Tracheophyta</taxon>
        <taxon>Spermatophyta</taxon>
        <taxon>Magnoliopsida</taxon>
        <taxon>eudicotyledons</taxon>
        <taxon>Gunneridae</taxon>
        <taxon>Pentapetalae</taxon>
        <taxon>rosids</taxon>
        <taxon>fabids</taxon>
        <taxon>Fabales</taxon>
        <taxon>Fabaceae</taxon>
        <taxon>Caesalpinioideae</taxon>
        <taxon>Cassia clade</taxon>
        <taxon>Senna</taxon>
    </lineage>
</organism>
<dbReference type="GO" id="GO:0003677">
    <property type="term" value="F:DNA binding"/>
    <property type="evidence" value="ECO:0007669"/>
    <property type="project" value="UniProtKB-KW"/>
</dbReference>
<keyword evidence="3" id="KW-0238">DNA-binding</keyword>
<dbReference type="AlphaFoldDB" id="A0A834TTP7"/>
<gene>
    <name evidence="8" type="ORF">G2W53_018768</name>
</gene>
<keyword evidence="9" id="KW-1185">Reference proteome</keyword>
<protein>
    <submittedName>
        <fullName evidence="8">B3 domain-containing protein REM16-like</fullName>
    </submittedName>
</protein>
<evidence type="ECO:0000256" key="6">
    <source>
        <dbReference type="SAM" id="MobiDB-lite"/>
    </source>
</evidence>
<dbReference type="Pfam" id="PF02362">
    <property type="entry name" value="B3"/>
    <property type="match status" value="2"/>
</dbReference>
<evidence type="ECO:0000313" key="8">
    <source>
        <dbReference type="EMBL" id="KAF7827604.1"/>
    </source>
</evidence>
<dbReference type="OrthoDB" id="590488at2759"/>
<dbReference type="PROSITE" id="PS50863">
    <property type="entry name" value="B3"/>
    <property type="match status" value="2"/>
</dbReference>